<feature type="region of interest" description="Disordered" evidence="1">
    <location>
        <begin position="50"/>
        <end position="69"/>
    </location>
</feature>
<feature type="domain" description="DUF4185" evidence="3">
    <location>
        <begin position="238"/>
        <end position="381"/>
    </location>
</feature>
<dbReference type="InterPro" id="IPR025442">
    <property type="entry name" value="DUF4185"/>
</dbReference>
<accession>A0A3D9UM68</accession>
<dbReference type="AlphaFoldDB" id="A0A3D9UM68"/>
<keyword evidence="5" id="KW-1185">Reference proteome</keyword>
<dbReference type="Gene3D" id="2.115.10.20">
    <property type="entry name" value="Glycosyl hydrolase domain, family 43"/>
    <property type="match status" value="1"/>
</dbReference>
<feature type="transmembrane region" description="Helical" evidence="2">
    <location>
        <begin position="20"/>
        <end position="39"/>
    </location>
</feature>
<dbReference type="SUPFAM" id="SSF75005">
    <property type="entry name" value="Arabinanase/levansucrase/invertase"/>
    <property type="match status" value="1"/>
</dbReference>
<evidence type="ECO:0000259" key="3">
    <source>
        <dbReference type="Pfam" id="PF13810"/>
    </source>
</evidence>
<name>A0A3D9UM68_9MICO</name>
<evidence type="ECO:0000256" key="1">
    <source>
        <dbReference type="SAM" id="MobiDB-lite"/>
    </source>
</evidence>
<evidence type="ECO:0000256" key="2">
    <source>
        <dbReference type="SAM" id="Phobius"/>
    </source>
</evidence>
<feature type="compositionally biased region" description="Low complexity" evidence="1">
    <location>
        <begin position="55"/>
        <end position="64"/>
    </location>
</feature>
<organism evidence="4 5">
    <name type="scientific">Calidifontibacter indicus</name>
    <dbReference type="NCBI Taxonomy" id="419650"/>
    <lineage>
        <taxon>Bacteria</taxon>
        <taxon>Bacillati</taxon>
        <taxon>Actinomycetota</taxon>
        <taxon>Actinomycetes</taxon>
        <taxon>Micrococcales</taxon>
        <taxon>Dermacoccaceae</taxon>
        <taxon>Calidifontibacter</taxon>
    </lineage>
</organism>
<protein>
    <submittedName>
        <fullName evidence="4">Uncharacterized protein DUF4185</fullName>
    </submittedName>
</protein>
<dbReference type="Proteomes" id="UP000256253">
    <property type="component" value="Unassembled WGS sequence"/>
</dbReference>
<evidence type="ECO:0000313" key="4">
    <source>
        <dbReference type="EMBL" id="REF29523.1"/>
    </source>
</evidence>
<dbReference type="Pfam" id="PF13810">
    <property type="entry name" value="DUF4185"/>
    <property type="match status" value="1"/>
</dbReference>
<comment type="caution">
    <text evidence="4">The sequence shown here is derived from an EMBL/GenBank/DDBJ whole genome shotgun (WGS) entry which is preliminary data.</text>
</comment>
<reference evidence="4 5" key="1">
    <citation type="submission" date="2018-08" db="EMBL/GenBank/DDBJ databases">
        <title>Sequencing the genomes of 1000 actinobacteria strains.</title>
        <authorList>
            <person name="Klenk H.-P."/>
        </authorList>
    </citation>
    <scope>NUCLEOTIDE SEQUENCE [LARGE SCALE GENOMIC DNA]</scope>
    <source>
        <strain evidence="4 5">DSM 22967</strain>
    </source>
</reference>
<dbReference type="RefSeq" id="WP_115921632.1">
    <property type="nucleotide sequence ID" value="NZ_QTUA01000001.1"/>
</dbReference>
<keyword evidence="2" id="KW-0472">Membrane</keyword>
<keyword evidence="2" id="KW-0812">Transmembrane</keyword>
<evidence type="ECO:0000313" key="5">
    <source>
        <dbReference type="Proteomes" id="UP000256253"/>
    </source>
</evidence>
<keyword evidence="2" id="KW-1133">Transmembrane helix</keyword>
<dbReference type="OrthoDB" id="5482597at2"/>
<dbReference type="InterPro" id="IPR023296">
    <property type="entry name" value="Glyco_hydro_beta-prop_sf"/>
</dbReference>
<dbReference type="EMBL" id="QTUA01000001">
    <property type="protein sequence ID" value="REF29523.1"/>
    <property type="molecule type" value="Genomic_DNA"/>
</dbReference>
<sequence length="407" mass="43671">MVEQVEHMLRRYGADHRRRVRVRIFAVVALICVALGVGLHRIDAHPFDDTDDTRTSAAARSGTTLEPACSTPATRRTVTVDDLNAVMGGADLPYLQAGDVGASGLLSDDRLIWAFGDTLRRSGVTPSMVANSIAISSGTCLSQLVVRRPGVAQPGPVIPDRADGAVYWPSSVQVLQGARTDVVFVFATRVQRQGSGALSFKALGSDVFRFEVPRGGVPALREHIQLTPDGSGATTWGSAATVHDGHLYVFGTRDAYLGSRPVLVGRAPVASLTDRTTWQFWNGAAWVDDHRAATNVLASGDGVSQMFSADVIDGRFVLVSKCGGDFGDTVCSWTSSSPMGPWTRSSGVRVPYRTGSTFQYAPMAHPEIPLADKKLAVSYSRNTDDLSALTRDPRIGRPTFVAIDWPD</sequence>
<proteinExistence type="predicted"/>
<gene>
    <name evidence="4" type="ORF">DFJ65_0474</name>
</gene>